<evidence type="ECO:0008006" key="3">
    <source>
        <dbReference type="Google" id="ProtNLM"/>
    </source>
</evidence>
<reference evidence="1" key="1">
    <citation type="submission" date="2019-11" db="EMBL/GenBank/DDBJ databases">
        <authorList>
            <person name="Liu Y."/>
            <person name="Hou J."/>
            <person name="Li T.-Q."/>
            <person name="Guan C.-H."/>
            <person name="Wu X."/>
            <person name="Wu H.-Z."/>
            <person name="Ling F."/>
            <person name="Zhang R."/>
            <person name="Shi X.-G."/>
            <person name="Ren J.-P."/>
            <person name="Chen E.-F."/>
            <person name="Sun J.-M."/>
        </authorList>
    </citation>
    <scope>NUCLEOTIDE SEQUENCE</scope>
    <source>
        <strain evidence="1">Adult_tree_wgs_1</strain>
        <tissue evidence="1">Leaves</tissue>
    </source>
</reference>
<organism evidence="1 2">
    <name type="scientific">Rhododendron simsii</name>
    <name type="common">Sims's rhododendron</name>
    <dbReference type="NCBI Taxonomy" id="118357"/>
    <lineage>
        <taxon>Eukaryota</taxon>
        <taxon>Viridiplantae</taxon>
        <taxon>Streptophyta</taxon>
        <taxon>Embryophyta</taxon>
        <taxon>Tracheophyta</taxon>
        <taxon>Spermatophyta</taxon>
        <taxon>Magnoliopsida</taxon>
        <taxon>eudicotyledons</taxon>
        <taxon>Gunneridae</taxon>
        <taxon>Pentapetalae</taxon>
        <taxon>asterids</taxon>
        <taxon>Ericales</taxon>
        <taxon>Ericaceae</taxon>
        <taxon>Ericoideae</taxon>
        <taxon>Rhodoreae</taxon>
        <taxon>Rhododendron</taxon>
    </lineage>
</organism>
<evidence type="ECO:0000313" key="1">
    <source>
        <dbReference type="EMBL" id="KAF7132089.1"/>
    </source>
</evidence>
<evidence type="ECO:0000313" key="2">
    <source>
        <dbReference type="Proteomes" id="UP000626092"/>
    </source>
</evidence>
<dbReference type="SUPFAM" id="SSF52058">
    <property type="entry name" value="L domain-like"/>
    <property type="match status" value="1"/>
</dbReference>
<dbReference type="InterPro" id="IPR011009">
    <property type="entry name" value="Kinase-like_dom_sf"/>
</dbReference>
<dbReference type="PANTHER" id="PTHR48055:SF57">
    <property type="entry name" value="PROTEIN KINASE DOMAIN-CONTAINING PROTEIN"/>
    <property type="match status" value="1"/>
</dbReference>
<dbReference type="OrthoDB" id="1103805at2759"/>
<proteinExistence type="predicted"/>
<sequence length="201" mass="23269">MLVAGRNQLVGNIPAGISTLVNLAALGLEENLFSGVIPFEIGKLRNLELNNLCFFFTYLNIEYGTGGRTSTEGDVYSYGILLLELLTGKRPTNEMFTIRQSLHEFCKVALPERVMEIVDPRMLLEEPTEAEKDAQNERIRRAKLNKRMLSFPYEDWNCMFCRITWRKDERQGCDHRINDNKGSLSWSRYPWQETTKDATHR</sequence>
<dbReference type="Gene3D" id="1.10.510.10">
    <property type="entry name" value="Transferase(Phosphotransferase) domain 1"/>
    <property type="match status" value="1"/>
</dbReference>
<dbReference type="GO" id="GO:0016020">
    <property type="term" value="C:membrane"/>
    <property type="evidence" value="ECO:0007669"/>
    <property type="project" value="TreeGrafter"/>
</dbReference>
<dbReference type="PANTHER" id="PTHR48055">
    <property type="entry name" value="LEUCINE-RICH REPEAT RECEPTOR PROTEIN KINASE EMS1"/>
    <property type="match status" value="1"/>
</dbReference>
<dbReference type="InterPro" id="IPR051564">
    <property type="entry name" value="LRR_receptor-like_kinase"/>
</dbReference>
<protein>
    <recommendedName>
        <fullName evidence="3">Protein kinase domain-containing protein</fullName>
    </recommendedName>
</protein>
<dbReference type="AlphaFoldDB" id="A0A834GGZ6"/>
<keyword evidence="2" id="KW-1185">Reference proteome</keyword>
<gene>
    <name evidence="1" type="ORF">RHSIM_Rhsim09G0174200</name>
</gene>
<dbReference type="SUPFAM" id="SSF56112">
    <property type="entry name" value="Protein kinase-like (PK-like)"/>
    <property type="match status" value="1"/>
</dbReference>
<dbReference type="InterPro" id="IPR032675">
    <property type="entry name" value="LRR_dom_sf"/>
</dbReference>
<dbReference type="EMBL" id="WJXA01000009">
    <property type="protein sequence ID" value="KAF7132089.1"/>
    <property type="molecule type" value="Genomic_DNA"/>
</dbReference>
<name>A0A834GGZ6_RHOSS</name>
<accession>A0A834GGZ6</accession>
<comment type="caution">
    <text evidence="1">The sequence shown here is derived from an EMBL/GenBank/DDBJ whole genome shotgun (WGS) entry which is preliminary data.</text>
</comment>
<dbReference type="Proteomes" id="UP000626092">
    <property type="component" value="Unassembled WGS sequence"/>
</dbReference>
<dbReference type="Gene3D" id="3.80.10.10">
    <property type="entry name" value="Ribonuclease Inhibitor"/>
    <property type="match status" value="1"/>
</dbReference>